<dbReference type="AlphaFoldDB" id="F7PVI8"/>
<keyword evidence="2 5" id="KW-0812">Transmembrane</keyword>
<dbReference type="InterPro" id="IPR028994">
    <property type="entry name" value="Integrin_alpha_N"/>
</dbReference>
<keyword evidence="3 5" id="KW-1133">Transmembrane helix</keyword>
<dbReference type="EMBL" id="AFNU02000003">
    <property type="protein sequence ID" value="ERJ12844.1"/>
    <property type="molecule type" value="Genomic_DNA"/>
</dbReference>
<dbReference type="PANTHER" id="PTHR21419">
    <property type="match status" value="1"/>
</dbReference>
<comment type="caution">
    <text evidence="6">The sequence shown here is derived from an EMBL/GenBank/DDBJ whole genome shotgun (WGS) entry which is preliminary data.</text>
</comment>
<dbReference type="InterPro" id="IPR015943">
    <property type="entry name" value="WD40/YVTN_repeat-like_dom_sf"/>
</dbReference>
<dbReference type="SUPFAM" id="SSF50998">
    <property type="entry name" value="Quinoprotein alcohol dehydrogenase-like"/>
    <property type="match status" value="1"/>
</dbReference>
<feature type="transmembrane region" description="Helical" evidence="5">
    <location>
        <begin position="1072"/>
        <end position="1091"/>
    </location>
</feature>
<keyword evidence="4 5" id="KW-0472">Membrane</keyword>
<protein>
    <submittedName>
        <fullName evidence="6">Uncharacterized protein</fullName>
    </submittedName>
</protein>
<gene>
    <name evidence="6" type="ORF">HLPCO_001184</name>
</gene>
<dbReference type="Gene3D" id="2.130.10.10">
    <property type="entry name" value="YVTN repeat-like/Quinoprotein amine dehydrogenase"/>
    <property type="match status" value="1"/>
</dbReference>
<dbReference type="SUPFAM" id="SSF69318">
    <property type="entry name" value="Integrin alpha N-terminal domain"/>
    <property type="match status" value="1"/>
</dbReference>
<proteinExistence type="predicted"/>
<dbReference type="Proteomes" id="UP000005707">
    <property type="component" value="Unassembled WGS sequence"/>
</dbReference>
<dbReference type="GO" id="GO:0016020">
    <property type="term" value="C:membrane"/>
    <property type="evidence" value="ECO:0007669"/>
    <property type="project" value="UniProtKB-SubCell"/>
</dbReference>
<reference evidence="6 7" key="1">
    <citation type="journal article" date="2011" name="J. Bacteriol.">
        <title>Genome sequence of Haloplasma contractile, an unusual contractile bacterium from a deep-sea anoxic brine lake.</title>
        <authorList>
            <person name="Antunes A."/>
            <person name="Alam I."/>
            <person name="El Dorry H."/>
            <person name="Siam R."/>
            <person name="Robertson A."/>
            <person name="Bajic V.B."/>
            <person name="Stingl U."/>
        </authorList>
    </citation>
    <scope>NUCLEOTIDE SEQUENCE [LARGE SCALE GENOMIC DNA]</scope>
    <source>
        <strain evidence="6 7">SSD-17B</strain>
    </source>
</reference>
<sequence>MRLIKRLLVLSVLCLIGILVTFINEPLIIKGNTFNNTSEQDEQARIFSQYIFNTSEVKFNDKSYTAVLKRDAIYFVNNQGIATSQLIYPDTVNKILQSKLIPKSISDSGFIDERTLDFEIRQIPDIDQQGSKDLLLMIRSRNVKEFNYLIAISYESSNVIWEYQPRMKSTKICGFKTFCEEPVEIMEMKIRNNALYLASGYHLSMLNLESGKLLKEFEYDNNVWTFDFISDINHDGTDDLAVAVQPSKVLSIDGETFSELNQLNVATDITLSDFITLKVNVTKLAYLQSRNVLVAASEDGNIYELDMEKGLIINQTTIFSKDDLASYYPDIRRERERDEFEYFREETIDYFVLGDHTPIKFDIVTFKSIDTDDIEDYLVEWKWSVNKNGEFNSVAVSSSDHKLRHFRIERSNASSLKFEKSRFRFIYNNMLFYTKSGYLDVIDLPDNSHVVNSNYPVQSNSLIMPISDGMLIKHPNQMLTYYDLETFPKLDTIWYYNQPSNPISNQEVLRGKDYFLTLHRTVDPKQHSDSLTDRVKLYNKDHELIKEYETEPGTLIEYKYITDNEYYFIEKTSDNQILTKTFDAKTGELTALRTPAFNKIYDFDFEMEESHFTSHRMHSIRYRDLNQDGVDEVLVIKYDLNFRQFDLISSYYIYDLVNNSVIDNYYEYDDDYIWIDDQPKFFSVEEDVNQDGLPDLLVYKFSTHNTLDVKVLYSKVGDLLNEENVVTKSFNIPNASYRIVREVDLNNDGFKEIILNMIGGLSSTFKQAAYIVDYKQNKFIKFADYVNDAYHIEDIDHDGTKEIVAVKTNREYSEIISYGYRAGQVSSQSIRVLEGRLVAKASEVYTLFDYNKDGVKDVIVSSFDQQNTIQIEIVDYKTGQLIKNHTYHLHNKKVDVGMGEKQYYSKTTVGTFNNKPYLMVTLPSHEQIDFSKYETLYDQSELLLIKPTSLKLDYYIGDYEMLFNKNLLFRVKNHIYMNHLIDYQDIKTQMTGLFNNYYQFNVDTNTDIKQVQVMIHDKLYNSVSILDFNNDEFEINLSTGEYDLRFYIYTNEGHVYQYHDQVFLHSSQSKSIVYQGIVILIFTTLFVASSIKIKRVLHH</sequence>
<dbReference type="OrthoDB" id="9816120at2"/>
<evidence type="ECO:0000313" key="6">
    <source>
        <dbReference type="EMBL" id="ERJ12844.1"/>
    </source>
</evidence>
<name>F7PVI8_9MOLU</name>
<evidence type="ECO:0000256" key="2">
    <source>
        <dbReference type="ARBA" id="ARBA00022692"/>
    </source>
</evidence>
<evidence type="ECO:0000256" key="3">
    <source>
        <dbReference type="ARBA" id="ARBA00022989"/>
    </source>
</evidence>
<reference evidence="6 7" key="2">
    <citation type="journal article" date="2013" name="PLoS ONE">
        <title>INDIGO - INtegrated Data Warehouse of MIcrobial GenOmes with Examples from the Red Sea Extremophiles.</title>
        <authorList>
            <person name="Alam I."/>
            <person name="Antunes A."/>
            <person name="Kamau A.A."/>
            <person name="Ba Alawi W."/>
            <person name="Kalkatawi M."/>
            <person name="Stingl U."/>
            <person name="Bajic V.B."/>
        </authorList>
    </citation>
    <scope>NUCLEOTIDE SEQUENCE [LARGE SCALE GENOMIC DNA]</scope>
    <source>
        <strain evidence="6 7">SSD-17B</strain>
    </source>
</reference>
<evidence type="ECO:0000256" key="1">
    <source>
        <dbReference type="ARBA" id="ARBA00004167"/>
    </source>
</evidence>
<keyword evidence="7" id="KW-1185">Reference proteome</keyword>
<comment type="subcellular location">
    <subcellularLocation>
        <location evidence="1">Membrane</location>
        <topology evidence="1">Single-pass membrane protein</topology>
    </subcellularLocation>
</comment>
<dbReference type="STRING" id="1033810.HLPCO_001184"/>
<dbReference type="PANTHER" id="PTHR21419:SF30">
    <property type="entry name" value="IG-LIKE DOMAIN-CONTAINING PROTEIN"/>
    <property type="match status" value="1"/>
</dbReference>
<accession>F7PVI8</accession>
<evidence type="ECO:0000313" key="7">
    <source>
        <dbReference type="Proteomes" id="UP000005707"/>
    </source>
</evidence>
<evidence type="ECO:0000256" key="4">
    <source>
        <dbReference type="ARBA" id="ARBA00023136"/>
    </source>
</evidence>
<dbReference type="InterPro" id="IPR011047">
    <property type="entry name" value="Quinoprotein_ADH-like_sf"/>
</dbReference>
<dbReference type="InterPro" id="IPR045232">
    <property type="entry name" value="FAM234"/>
</dbReference>
<dbReference type="RefSeq" id="WP_008825743.1">
    <property type="nucleotide sequence ID" value="NZ_AFNU02000003.1"/>
</dbReference>
<organism evidence="6 7">
    <name type="scientific">Haloplasma contractile SSD-17B</name>
    <dbReference type="NCBI Taxonomy" id="1033810"/>
    <lineage>
        <taxon>Bacteria</taxon>
        <taxon>Bacillati</taxon>
        <taxon>Mycoplasmatota</taxon>
        <taxon>Mollicutes</taxon>
        <taxon>Haloplasmatales</taxon>
        <taxon>Haloplasmataceae</taxon>
        <taxon>Haloplasma</taxon>
    </lineage>
</organism>
<dbReference type="InParanoid" id="F7PVI8"/>
<evidence type="ECO:0000256" key="5">
    <source>
        <dbReference type="SAM" id="Phobius"/>
    </source>
</evidence>